<keyword evidence="4" id="KW-1185">Reference proteome</keyword>
<proteinExistence type="predicted"/>
<feature type="signal peptide" evidence="1">
    <location>
        <begin position="1"/>
        <end position="23"/>
    </location>
</feature>
<dbReference type="SMART" id="SM00972">
    <property type="entry name" value="SCPU"/>
    <property type="match status" value="1"/>
</dbReference>
<comment type="caution">
    <text evidence="3">The sequence shown here is derived from an EMBL/GenBank/DDBJ whole genome shotgun (WGS) entry which is preliminary data.</text>
</comment>
<dbReference type="RefSeq" id="WP_146387825.1">
    <property type="nucleotide sequence ID" value="NZ_VOHK01000004.1"/>
</dbReference>
<accession>A0A5C5U1B7</accession>
<evidence type="ECO:0000256" key="1">
    <source>
        <dbReference type="SAM" id="SignalP"/>
    </source>
</evidence>
<gene>
    <name evidence="3" type="ORF">FQY83_10710</name>
</gene>
<dbReference type="InterPro" id="IPR053167">
    <property type="entry name" value="Spore_coat_component"/>
</dbReference>
<evidence type="ECO:0000313" key="3">
    <source>
        <dbReference type="EMBL" id="TWT20203.1"/>
    </source>
</evidence>
<dbReference type="Pfam" id="PF05229">
    <property type="entry name" value="SCPU"/>
    <property type="match status" value="1"/>
</dbReference>
<keyword evidence="3" id="KW-0167">Capsid protein</keyword>
<sequence length="164" mass="16756">MNTIKSTLLAIAVAAGTIGSAHADTRTDTFEVRIRIVESCTISATDIDFDEVTRGTAATASGTLTVNCSAGTPYDITLNGGANPDGSTITTTSRRMANGSVYVPYGLYSDGARTSVWGNDAASDVSGTGTGGDVDHPVYAAVTAAATNVARNDYVDTVTATITY</sequence>
<dbReference type="PANTHER" id="PTHR37089:SF4">
    <property type="entry name" value="EXPORTED PROTEIN"/>
    <property type="match status" value="1"/>
</dbReference>
<dbReference type="AlphaFoldDB" id="A0A5C5U1B7"/>
<keyword evidence="1" id="KW-0732">Signal</keyword>
<organism evidence="3 4">
    <name type="scientific">Luteimonas marina</name>
    <dbReference type="NCBI Taxonomy" id="488485"/>
    <lineage>
        <taxon>Bacteria</taxon>
        <taxon>Pseudomonadati</taxon>
        <taxon>Pseudomonadota</taxon>
        <taxon>Gammaproteobacteria</taxon>
        <taxon>Lysobacterales</taxon>
        <taxon>Lysobacteraceae</taxon>
        <taxon>Luteimonas</taxon>
    </lineage>
</organism>
<reference evidence="3 4" key="1">
    <citation type="journal article" date="2008" name="Int. J. Syst. Evol. Microbiol.">
        <title>Luteimonas marina sp. nov., isolated from seawater.</title>
        <authorList>
            <person name="Baik K.S."/>
            <person name="Park S.C."/>
            <person name="Kim M.S."/>
            <person name="Kim E.M."/>
            <person name="Park C."/>
            <person name="Chun J."/>
            <person name="Seong C.N."/>
        </authorList>
    </citation>
    <scope>NUCLEOTIDE SEQUENCE [LARGE SCALE GENOMIC DNA]</scope>
    <source>
        <strain evidence="3 4">FR1330</strain>
    </source>
</reference>
<dbReference type="InterPro" id="IPR007893">
    <property type="entry name" value="Spore_coat_U/FanG"/>
</dbReference>
<dbReference type="Proteomes" id="UP000319980">
    <property type="component" value="Unassembled WGS sequence"/>
</dbReference>
<feature type="chain" id="PRO_5022861147" evidence="1">
    <location>
        <begin position="24"/>
        <end position="164"/>
    </location>
</feature>
<dbReference type="PANTHER" id="PTHR37089">
    <property type="entry name" value="PROTEIN U-RELATED"/>
    <property type="match status" value="1"/>
</dbReference>
<keyword evidence="3" id="KW-0946">Virion</keyword>
<protein>
    <submittedName>
        <fullName evidence="3">Spore coat protein U domain-containing protein</fullName>
    </submittedName>
</protein>
<evidence type="ECO:0000259" key="2">
    <source>
        <dbReference type="Pfam" id="PF05229"/>
    </source>
</evidence>
<evidence type="ECO:0000313" key="4">
    <source>
        <dbReference type="Proteomes" id="UP000319980"/>
    </source>
</evidence>
<name>A0A5C5U1B7_9GAMM</name>
<dbReference type="EMBL" id="VOHK01000004">
    <property type="protein sequence ID" value="TWT20203.1"/>
    <property type="molecule type" value="Genomic_DNA"/>
</dbReference>
<dbReference type="OrthoDB" id="8588792at2"/>
<feature type="domain" description="Spore coat protein U/FanG" evidence="2">
    <location>
        <begin position="27"/>
        <end position="161"/>
    </location>
</feature>